<comment type="caution">
    <text evidence="10">The sequence shown here is derived from an EMBL/GenBank/DDBJ whole genome shotgun (WGS) entry which is preliminary data.</text>
</comment>
<dbReference type="Proteomes" id="UP000824101">
    <property type="component" value="Unassembled WGS sequence"/>
</dbReference>
<evidence type="ECO:0000256" key="8">
    <source>
        <dbReference type="SAM" id="SignalP"/>
    </source>
</evidence>
<comment type="caution">
    <text evidence="7">Lacks conserved residue(s) required for the propagation of feature annotation.</text>
</comment>
<comment type="similarity">
    <text evidence="2 7">Belongs to the peptidase M14 family.</text>
</comment>
<evidence type="ECO:0000256" key="4">
    <source>
        <dbReference type="ARBA" id="ARBA00022801"/>
    </source>
</evidence>
<dbReference type="InterPro" id="IPR000834">
    <property type="entry name" value="Peptidase_M14"/>
</dbReference>
<keyword evidence="3" id="KW-0645">Protease</keyword>
<dbReference type="AlphaFoldDB" id="A0A9D2GGG4"/>
<dbReference type="SUPFAM" id="SSF53187">
    <property type="entry name" value="Zn-dependent exopeptidases"/>
    <property type="match status" value="1"/>
</dbReference>
<evidence type="ECO:0000256" key="1">
    <source>
        <dbReference type="ARBA" id="ARBA00001947"/>
    </source>
</evidence>
<dbReference type="GO" id="GO:0006508">
    <property type="term" value="P:proteolysis"/>
    <property type="evidence" value="ECO:0007669"/>
    <property type="project" value="UniProtKB-KW"/>
</dbReference>
<evidence type="ECO:0000259" key="9">
    <source>
        <dbReference type="PROSITE" id="PS52035"/>
    </source>
</evidence>
<dbReference type="Pfam" id="PF00246">
    <property type="entry name" value="Peptidase_M14"/>
    <property type="match status" value="1"/>
</dbReference>
<keyword evidence="5" id="KW-0862">Zinc</keyword>
<dbReference type="SMART" id="SM00631">
    <property type="entry name" value="Zn_pept"/>
    <property type="match status" value="1"/>
</dbReference>
<dbReference type="PANTHER" id="PTHR11705:SF143">
    <property type="entry name" value="SLL0236 PROTEIN"/>
    <property type="match status" value="1"/>
</dbReference>
<keyword evidence="6" id="KW-0482">Metalloprotease</keyword>
<evidence type="ECO:0000256" key="5">
    <source>
        <dbReference type="ARBA" id="ARBA00022833"/>
    </source>
</evidence>
<evidence type="ECO:0000313" key="10">
    <source>
        <dbReference type="EMBL" id="HIZ79333.1"/>
    </source>
</evidence>
<keyword evidence="4" id="KW-0378">Hydrolase</keyword>
<accession>A0A9D2GGG4</accession>
<comment type="cofactor">
    <cofactor evidence="1">
        <name>Zn(2+)</name>
        <dbReference type="ChEBI" id="CHEBI:29105"/>
    </cofactor>
</comment>
<evidence type="ECO:0000256" key="3">
    <source>
        <dbReference type="ARBA" id="ARBA00022670"/>
    </source>
</evidence>
<name>A0A9D2GGG4_9FIRM</name>
<dbReference type="CDD" id="cd06229">
    <property type="entry name" value="M14_Endopeptidase_I"/>
    <property type="match status" value="1"/>
</dbReference>
<dbReference type="PRINTS" id="PR00765">
    <property type="entry name" value="CRBOXYPTASEA"/>
</dbReference>
<reference evidence="10" key="1">
    <citation type="journal article" date="2021" name="PeerJ">
        <title>Extensive microbial diversity within the chicken gut microbiome revealed by metagenomics and culture.</title>
        <authorList>
            <person name="Gilroy R."/>
            <person name="Ravi A."/>
            <person name="Getino M."/>
            <person name="Pursley I."/>
            <person name="Horton D.L."/>
            <person name="Alikhan N.F."/>
            <person name="Baker D."/>
            <person name="Gharbi K."/>
            <person name="Hall N."/>
            <person name="Watson M."/>
            <person name="Adriaenssens E.M."/>
            <person name="Foster-Nyarko E."/>
            <person name="Jarju S."/>
            <person name="Secka A."/>
            <person name="Antonio M."/>
            <person name="Oren A."/>
            <person name="Chaudhuri R.R."/>
            <person name="La Ragione R."/>
            <person name="Hildebrand F."/>
            <person name="Pallen M.J."/>
        </authorList>
    </citation>
    <scope>NUCLEOTIDE SEQUENCE</scope>
    <source>
        <strain evidence="10">ChiBcec1-1093</strain>
    </source>
</reference>
<feature type="domain" description="Peptidase M14" evidence="9">
    <location>
        <begin position="79"/>
        <end position="385"/>
    </location>
</feature>
<dbReference type="Gene3D" id="3.40.630.10">
    <property type="entry name" value="Zn peptidases"/>
    <property type="match status" value="1"/>
</dbReference>
<dbReference type="PANTHER" id="PTHR11705">
    <property type="entry name" value="PROTEASE FAMILY M14 CARBOXYPEPTIDASE A,B"/>
    <property type="match status" value="1"/>
</dbReference>
<dbReference type="EMBL" id="DXBC01000094">
    <property type="protein sequence ID" value="HIZ79333.1"/>
    <property type="molecule type" value="Genomic_DNA"/>
</dbReference>
<proteinExistence type="inferred from homology"/>
<feature type="chain" id="PRO_5039051880" evidence="8">
    <location>
        <begin position="40"/>
        <end position="385"/>
    </location>
</feature>
<gene>
    <name evidence="10" type="ORF">IAA17_06050</name>
</gene>
<sequence length="385" mass="42258">MVFLKLTVKVRQNREKNMKNRCYIKAAAMALLLSISAPAAVSAAGPGEGLITIETGQTAYGTATPSELPANTGIVRPVEKYSYRDMEQDIQELQAKYGSRMTVNVIGTSADGRNLYEIVVGNVNAGKHVMIQAAIHGREYMTPLLVMKQLETALEQYDTGSCEGTAYSSLFDQAAIHFLPMVNPDGVAISQFGLQGINSPLLRQTIQNAYEKDLAEGRTTQSMDRYLTYWKANGRGVDLNSNFDANWENLNDLGHPSYAGYKGESAASEPESRALVNLAGKYSWSLVLNYHSMGEVIYWDYEGNRVQAESKELADLVSGITGYRQIGTSGGGGYKDWVQIRETPIPSITVEVGSVACPMPLSEWARVWPQNETVWAAVLSWAVSR</sequence>
<keyword evidence="8" id="KW-0732">Signal</keyword>
<evidence type="ECO:0000256" key="2">
    <source>
        <dbReference type="ARBA" id="ARBA00005988"/>
    </source>
</evidence>
<organism evidence="10 11">
    <name type="scientific">Candidatus Lachnoclostridium stercorigallinarum</name>
    <dbReference type="NCBI Taxonomy" id="2838634"/>
    <lineage>
        <taxon>Bacteria</taxon>
        <taxon>Bacillati</taxon>
        <taxon>Bacillota</taxon>
        <taxon>Clostridia</taxon>
        <taxon>Lachnospirales</taxon>
        <taxon>Lachnospiraceae</taxon>
    </lineage>
</organism>
<dbReference type="InterPro" id="IPR034274">
    <property type="entry name" value="ENP1_M14_CPD"/>
</dbReference>
<evidence type="ECO:0000313" key="11">
    <source>
        <dbReference type="Proteomes" id="UP000824101"/>
    </source>
</evidence>
<dbReference type="GO" id="GO:0004181">
    <property type="term" value="F:metallocarboxypeptidase activity"/>
    <property type="evidence" value="ECO:0007669"/>
    <property type="project" value="InterPro"/>
</dbReference>
<dbReference type="PROSITE" id="PS52035">
    <property type="entry name" value="PEPTIDASE_M14"/>
    <property type="match status" value="1"/>
</dbReference>
<evidence type="ECO:0000256" key="6">
    <source>
        <dbReference type="ARBA" id="ARBA00023049"/>
    </source>
</evidence>
<feature type="signal peptide" evidence="8">
    <location>
        <begin position="1"/>
        <end position="39"/>
    </location>
</feature>
<reference evidence="10" key="2">
    <citation type="submission" date="2021-04" db="EMBL/GenBank/DDBJ databases">
        <authorList>
            <person name="Gilroy R."/>
        </authorList>
    </citation>
    <scope>NUCLEOTIDE SEQUENCE</scope>
    <source>
        <strain evidence="10">ChiBcec1-1093</strain>
    </source>
</reference>
<evidence type="ECO:0000256" key="7">
    <source>
        <dbReference type="PROSITE-ProRule" id="PRU01379"/>
    </source>
</evidence>
<protein>
    <submittedName>
        <fullName evidence="10">M14 family metallocarboxypeptidase</fullName>
    </submittedName>
</protein>
<dbReference type="GO" id="GO:0008270">
    <property type="term" value="F:zinc ion binding"/>
    <property type="evidence" value="ECO:0007669"/>
    <property type="project" value="InterPro"/>
</dbReference>
<dbReference type="GO" id="GO:0005615">
    <property type="term" value="C:extracellular space"/>
    <property type="evidence" value="ECO:0007669"/>
    <property type="project" value="TreeGrafter"/>
</dbReference>